<dbReference type="Proteomes" id="UP001304769">
    <property type="component" value="Unassembled WGS sequence"/>
</dbReference>
<dbReference type="RefSeq" id="WP_323277337.1">
    <property type="nucleotide sequence ID" value="NZ_JAYGGQ010000001.1"/>
</dbReference>
<proteinExistence type="predicted"/>
<name>A0ABU5T247_9MICC</name>
<protein>
    <submittedName>
        <fullName evidence="1">Uncharacterized protein</fullName>
    </submittedName>
</protein>
<organism evidence="1 2">
    <name type="scientific">Sinomonas terricola</name>
    <dbReference type="NCBI Taxonomy" id="3110330"/>
    <lineage>
        <taxon>Bacteria</taxon>
        <taxon>Bacillati</taxon>
        <taxon>Actinomycetota</taxon>
        <taxon>Actinomycetes</taxon>
        <taxon>Micrococcales</taxon>
        <taxon>Micrococcaceae</taxon>
        <taxon>Sinomonas</taxon>
    </lineage>
</organism>
<sequence length="95" mass="10843">MPENRVHYVQWDGGDVQSVDHDHFVEVLCETVAGKLYLRHGFTEVDESEARELHPALFGTPDKRVEAARTPAELVAEFERRQTLARMHRLTGGTE</sequence>
<gene>
    <name evidence="1" type="ORF">SPF06_02505</name>
</gene>
<accession>A0ABU5T247</accession>
<keyword evidence="2" id="KW-1185">Reference proteome</keyword>
<evidence type="ECO:0000313" key="1">
    <source>
        <dbReference type="EMBL" id="MEA5453584.1"/>
    </source>
</evidence>
<reference evidence="1 2" key="1">
    <citation type="submission" date="2023-12" db="EMBL/GenBank/DDBJ databases">
        <title>Sinomonas terricola sp. nov, isolated from litchi orchard soil in Guangdong, PR China.</title>
        <authorList>
            <person name="Jiaxin W."/>
            <person name="Yang Z."/>
            <person name="Honghui Z."/>
        </authorList>
    </citation>
    <scope>NUCLEOTIDE SEQUENCE [LARGE SCALE GENOMIC DNA]</scope>
    <source>
        <strain evidence="1 2">JGH33</strain>
    </source>
</reference>
<dbReference type="EMBL" id="JAYGGQ010000001">
    <property type="protein sequence ID" value="MEA5453584.1"/>
    <property type="molecule type" value="Genomic_DNA"/>
</dbReference>
<comment type="caution">
    <text evidence="1">The sequence shown here is derived from an EMBL/GenBank/DDBJ whole genome shotgun (WGS) entry which is preliminary data.</text>
</comment>
<evidence type="ECO:0000313" key="2">
    <source>
        <dbReference type="Proteomes" id="UP001304769"/>
    </source>
</evidence>